<dbReference type="PANTHER" id="PTHR23351">
    <property type="entry name" value="FOS TRANSCRIPTION FACTOR-RELATED"/>
    <property type="match status" value="1"/>
</dbReference>
<keyword evidence="1" id="KW-0805">Transcription regulation</keyword>
<dbReference type="Proteomes" id="UP000242188">
    <property type="component" value="Unassembled WGS sequence"/>
</dbReference>
<dbReference type="InterPro" id="IPR046347">
    <property type="entry name" value="bZIP_sf"/>
</dbReference>
<dbReference type="SMART" id="SM00338">
    <property type="entry name" value="BRLZ"/>
    <property type="match status" value="1"/>
</dbReference>
<dbReference type="STRING" id="6573.A0A210QNM4"/>
<dbReference type="Gene3D" id="1.20.5.170">
    <property type="match status" value="1"/>
</dbReference>
<organism evidence="6 7">
    <name type="scientific">Mizuhopecten yessoensis</name>
    <name type="common">Japanese scallop</name>
    <name type="synonym">Patinopecten yessoensis</name>
    <dbReference type="NCBI Taxonomy" id="6573"/>
    <lineage>
        <taxon>Eukaryota</taxon>
        <taxon>Metazoa</taxon>
        <taxon>Spiralia</taxon>
        <taxon>Lophotrochozoa</taxon>
        <taxon>Mollusca</taxon>
        <taxon>Bivalvia</taxon>
        <taxon>Autobranchia</taxon>
        <taxon>Pteriomorphia</taxon>
        <taxon>Pectinida</taxon>
        <taxon>Pectinoidea</taxon>
        <taxon>Pectinidae</taxon>
        <taxon>Mizuhopecten</taxon>
    </lineage>
</organism>
<dbReference type="AlphaFoldDB" id="A0A210QNM4"/>
<reference evidence="6 7" key="1">
    <citation type="journal article" date="2017" name="Nat. Ecol. Evol.">
        <title>Scallop genome provides insights into evolution of bilaterian karyotype and development.</title>
        <authorList>
            <person name="Wang S."/>
            <person name="Zhang J."/>
            <person name="Jiao W."/>
            <person name="Li J."/>
            <person name="Xun X."/>
            <person name="Sun Y."/>
            <person name="Guo X."/>
            <person name="Huan P."/>
            <person name="Dong B."/>
            <person name="Zhang L."/>
            <person name="Hu X."/>
            <person name="Sun X."/>
            <person name="Wang J."/>
            <person name="Zhao C."/>
            <person name="Wang Y."/>
            <person name="Wang D."/>
            <person name="Huang X."/>
            <person name="Wang R."/>
            <person name="Lv J."/>
            <person name="Li Y."/>
            <person name="Zhang Z."/>
            <person name="Liu B."/>
            <person name="Lu W."/>
            <person name="Hui Y."/>
            <person name="Liang J."/>
            <person name="Zhou Z."/>
            <person name="Hou R."/>
            <person name="Li X."/>
            <person name="Liu Y."/>
            <person name="Li H."/>
            <person name="Ning X."/>
            <person name="Lin Y."/>
            <person name="Zhao L."/>
            <person name="Xing Q."/>
            <person name="Dou J."/>
            <person name="Li Y."/>
            <person name="Mao J."/>
            <person name="Guo H."/>
            <person name="Dou H."/>
            <person name="Li T."/>
            <person name="Mu C."/>
            <person name="Jiang W."/>
            <person name="Fu Q."/>
            <person name="Fu X."/>
            <person name="Miao Y."/>
            <person name="Liu J."/>
            <person name="Yu Q."/>
            <person name="Li R."/>
            <person name="Liao H."/>
            <person name="Li X."/>
            <person name="Kong Y."/>
            <person name="Jiang Z."/>
            <person name="Chourrout D."/>
            <person name="Li R."/>
            <person name="Bao Z."/>
        </authorList>
    </citation>
    <scope>NUCLEOTIDE SEQUENCE [LARGE SCALE GENOMIC DNA]</scope>
    <source>
        <strain evidence="6 7">PY_sf001</strain>
    </source>
</reference>
<dbReference type="GO" id="GO:0005634">
    <property type="term" value="C:nucleus"/>
    <property type="evidence" value="ECO:0007669"/>
    <property type="project" value="TreeGrafter"/>
</dbReference>
<evidence type="ECO:0000256" key="1">
    <source>
        <dbReference type="ARBA" id="ARBA00023015"/>
    </source>
</evidence>
<gene>
    <name evidence="6" type="ORF">KP79_PYT10562</name>
</gene>
<evidence type="ECO:0000313" key="6">
    <source>
        <dbReference type="EMBL" id="OWF50321.1"/>
    </source>
</evidence>
<evidence type="ECO:0000256" key="3">
    <source>
        <dbReference type="ARBA" id="ARBA00023163"/>
    </source>
</evidence>
<evidence type="ECO:0000256" key="2">
    <source>
        <dbReference type="ARBA" id="ARBA00023125"/>
    </source>
</evidence>
<dbReference type="EMBL" id="NEDP02002660">
    <property type="protein sequence ID" value="OWF50321.1"/>
    <property type="molecule type" value="Genomic_DNA"/>
</dbReference>
<evidence type="ECO:0000313" key="7">
    <source>
        <dbReference type="Proteomes" id="UP000242188"/>
    </source>
</evidence>
<name>A0A210QNM4_MIZYE</name>
<protein>
    <submittedName>
        <fullName evidence="6">Transforming protein v-Fos/v-Fox</fullName>
    </submittedName>
</protein>
<dbReference type="GO" id="GO:0000978">
    <property type="term" value="F:RNA polymerase II cis-regulatory region sequence-specific DNA binding"/>
    <property type="evidence" value="ECO:0007669"/>
    <property type="project" value="TreeGrafter"/>
</dbReference>
<dbReference type="Pfam" id="PF00170">
    <property type="entry name" value="bZIP_1"/>
    <property type="match status" value="1"/>
</dbReference>
<proteinExistence type="predicted"/>
<keyword evidence="2" id="KW-0238">DNA-binding</keyword>
<keyword evidence="7" id="KW-1185">Reference proteome</keyword>
<comment type="caution">
    <text evidence="6">The sequence shown here is derived from an EMBL/GenBank/DDBJ whole genome shotgun (WGS) entry which is preliminary data.</text>
</comment>
<dbReference type="OrthoDB" id="2596881at2759"/>
<dbReference type="InterPro" id="IPR000837">
    <property type="entry name" value="AP-1"/>
</dbReference>
<dbReference type="SUPFAM" id="SSF57959">
    <property type="entry name" value="Leucine zipper domain"/>
    <property type="match status" value="1"/>
</dbReference>
<dbReference type="InterPro" id="IPR004827">
    <property type="entry name" value="bZIP"/>
</dbReference>
<sequence>MVKQTQNDILDMLIGSGSDLSEYLTPAGDVIGFSSYRPMDSSMDFLEDNVSEPLDVALCQDIQVAPDASAEVEVEVEQLQFTFDPSETSIEILKLIAASSAGEGNMSPLDNMSEWSDRTEDTEVDELVSPLVKAEIKNRIRKRRQYEGKDEITELFVEPEPEKLTEEEEMRRIERREKNKLAAQKCRSKKRKVADTLEEETDRLEEKQEKLKDEVRRLREERDHLTELVNVHSSVCPRMKCPK</sequence>
<keyword evidence="3" id="KW-0804">Transcription</keyword>
<feature type="domain" description="BZIP" evidence="5">
    <location>
        <begin position="169"/>
        <end position="232"/>
    </location>
</feature>
<dbReference type="GO" id="GO:0000981">
    <property type="term" value="F:DNA-binding transcription factor activity, RNA polymerase II-specific"/>
    <property type="evidence" value="ECO:0007669"/>
    <property type="project" value="TreeGrafter"/>
</dbReference>
<dbReference type="CDD" id="cd14699">
    <property type="entry name" value="bZIP_Fos_like"/>
    <property type="match status" value="1"/>
</dbReference>
<dbReference type="PROSITE" id="PS50217">
    <property type="entry name" value="BZIP"/>
    <property type="match status" value="1"/>
</dbReference>
<evidence type="ECO:0000259" key="5">
    <source>
        <dbReference type="PROSITE" id="PS50217"/>
    </source>
</evidence>
<evidence type="ECO:0000256" key="4">
    <source>
        <dbReference type="SAM" id="MobiDB-lite"/>
    </source>
</evidence>
<dbReference type="PRINTS" id="PR00042">
    <property type="entry name" value="LEUZIPPRFOS"/>
</dbReference>
<accession>A0A210QNM4</accession>
<feature type="region of interest" description="Disordered" evidence="4">
    <location>
        <begin position="188"/>
        <end position="209"/>
    </location>
</feature>
<dbReference type="PANTHER" id="PTHR23351:SF24">
    <property type="entry name" value="ACTIVATING TRANSCRIPTION FACTOR 3-RELATED"/>
    <property type="match status" value="1"/>
</dbReference>